<evidence type="ECO:0000259" key="6">
    <source>
        <dbReference type="Pfam" id="PF00905"/>
    </source>
</evidence>
<keyword evidence="3 5" id="KW-0472">Membrane</keyword>
<gene>
    <name evidence="8" type="ORF">EDL96_04235</name>
</gene>
<sequence>MSDTPQPPSDNPDRHSDSSGFARLTSRREFVVLLIGLASLVLLALRLVWVQGLDLSGRAANAENDRLRHEALPALRGEILDRNGSVLARSIQRYDIAVDQTLVADVTVRHPDGTSETTTVLDAIRKLADILHVKDDDVKNALDGDANFEYLYRAATPEQWNSIQDLQLGFVTAEPVSQRSYPNGPLGGSVVGFIGGDDEALAGIELSQDEVLRGEDGSRVFEISADGVRIPVAPHDETLPVDGSSVQLTLDRDVQYYAQEAVAARAKELDAEWGTAVVLRVSDGTVLALADSSMVDPNEPGRTDDEGDYSPRAVAAAVEPGSTQKTLTAAAAIDEGKIEPLSEVPVPAELTIDGQTFTDAFNHGAEDRTFAGVIADSMNTGTVEVGSKLSAEQRHSWLKKFGVGDVTGIEIPGETPGLLADWTAWDDRQQYTVLFGQGVSQSPLRTATIFQTMGNDGVRIEPRILQAVIDTEGNRTESEAAEPVRVVSAETAQKVREILESVVTVGGAPEAAVDGYRVGGKSGTAEAPGEQGGYDGFTTSFAGIGPIEDPQYVVAVTLQRPQGDVREIGAAGVFSEIMGQVLKHYGVSPSDSEPEGLPKFFGKDEGRNEDPGQT</sequence>
<dbReference type="SUPFAM" id="SSF56601">
    <property type="entry name" value="beta-lactamase/transpeptidase-like"/>
    <property type="match status" value="1"/>
</dbReference>
<name>A0A3N4ADE4_9MICC</name>
<dbReference type="Gene3D" id="3.30.450.330">
    <property type="match status" value="1"/>
</dbReference>
<dbReference type="RefSeq" id="WP_123824578.1">
    <property type="nucleotide sequence ID" value="NZ_RKMF01000004.1"/>
</dbReference>
<feature type="domain" description="Penicillin-binding protein transpeptidase" evidence="6">
    <location>
        <begin position="274"/>
        <end position="578"/>
    </location>
</feature>
<feature type="domain" description="Penicillin-binding protein dimerisation" evidence="7">
    <location>
        <begin position="72"/>
        <end position="230"/>
    </location>
</feature>
<feature type="compositionally biased region" description="Basic and acidic residues" evidence="4">
    <location>
        <begin position="601"/>
        <end position="614"/>
    </location>
</feature>
<dbReference type="GO" id="GO:0008658">
    <property type="term" value="F:penicillin binding"/>
    <property type="evidence" value="ECO:0007669"/>
    <property type="project" value="InterPro"/>
</dbReference>
<dbReference type="Gene3D" id="3.40.710.10">
    <property type="entry name" value="DD-peptidase/beta-lactamase superfamily"/>
    <property type="match status" value="1"/>
</dbReference>
<dbReference type="InterPro" id="IPR036138">
    <property type="entry name" value="PBP_dimer_sf"/>
</dbReference>
<feature type="compositionally biased region" description="Pro residues" evidence="4">
    <location>
        <begin position="1"/>
        <end position="10"/>
    </location>
</feature>
<dbReference type="Pfam" id="PF00905">
    <property type="entry name" value="Transpeptidase"/>
    <property type="match status" value="1"/>
</dbReference>
<dbReference type="InterPro" id="IPR050515">
    <property type="entry name" value="Beta-lactam/transpept"/>
</dbReference>
<dbReference type="AlphaFoldDB" id="A0A3N4ADE4"/>
<evidence type="ECO:0000256" key="3">
    <source>
        <dbReference type="ARBA" id="ARBA00023136"/>
    </source>
</evidence>
<dbReference type="OrthoDB" id="9789078at2"/>
<dbReference type="InterPro" id="IPR005311">
    <property type="entry name" value="PBP_dimer"/>
</dbReference>
<dbReference type="GO" id="GO:0005886">
    <property type="term" value="C:plasma membrane"/>
    <property type="evidence" value="ECO:0007669"/>
    <property type="project" value="TreeGrafter"/>
</dbReference>
<evidence type="ECO:0000256" key="1">
    <source>
        <dbReference type="ARBA" id="ARBA00004370"/>
    </source>
</evidence>
<dbReference type="Gene3D" id="3.90.1310.10">
    <property type="entry name" value="Penicillin-binding protein 2a (Domain 2)"/>
    <property type="match status" value="1"/>
</dbReference>
<evidence type="ECO:0000259" key="7">
    <source>
        <dbReference type="Pfam" id="PF03717"/>
    </source>
</evidence>
<feature type="region of interest" description="Disordered" evidence="4">
    <location>
        <begin position="585"/>
        <end position="614"/>
    </location>
</feature>
<keyword evidence="5" id="KW-0812">Transmembrane</keyword>
<evidence type="ECO:0000313" key="9">
    <source>
        <dbReference type="Proteomes" id="UP000270616"/>
    </source>
</evidence>
<keyword evidence="9" id="KW-1185">Reference proteome</keyword>
<organism evidence="8 9">
    <name type="scientific">Kocuria soli</name>
    <dbReference type="NCBI Taxonomy" id="2485125"/>
    <lineage>
        <taxon>Bacteria</taxon>
        <taxon>Bacillati</taxon>
        <taxon>Actinomycetota</taxon>
        <taxon>Actinomycetes</taxon>
        <taxon>Micrococcales</taxon>
        <taxon>Micrococcaceae</taxon>
        <taxon>Kocuria</taxon>
    </lineage>
</organism>
<dbReference type="SUPFAM" id="SSF56519">
    <property type="entry name" value="Penicillin binding protein dimerisation domain"/>
    <property type="match status" value="1"/>
</dbReference>
<evidence type="ECO:0000256" key="5">
    <source>
        <dbReference type="SAM" id="Phobius"/>
    </source>
</evidence>
<dbReference type="PANTHER" id="PTHR30627:SF1">
    <property type="entry name" value="PEPTIDOGLYCAN D,D-TRANSPEPTIDASE FTSI"/>
    <property type="match status" value="1"/>
</dbReference>
<dbReference type="InterPro" id="IPR001460">
    <property type="entry name" value="PCN-bd_Tpept"/>
</dbReference>
<dbReference type="GO" id="GO:0071555">
    <property type="term" value="P:cell wall organization"/>
    <property type="evidence" value="ECO:0007669"/>
    <property type="project" value="TreeGrafter"/>
</dbReference>
<feature type="region of interest" description="Disordered" evidence="4">
    <location>
        <begin position="1"/>
        <end position="20"/>
    </location>
</feature>
<comment type="similarity">
    <text evidence="2">Belongs to the transpeptidase family.</text>
</comment>
<evidence type="ECO:0000256" key="4">
    <source>
        <dbReference type="SAM" id="MobiDB-lite"/>
    </source>
</evidence>
<accession>A0A3N4ADE4</accession>
<feature type="transmembrane region" description="Helical" evidence="5">
    <location>
        <begin position="30"/>
        <end position="49"/>
    </location>
</feature>
<evidence type="ECO:0000256" key="2">
    <source>
        <dbReference type="ARBA" id="ARBA00007171"/>
    </source>
</evidence>
<dbReference type="Pfam" id="PF03717">
    <property type="entry name" value="PBP_dimer"/>
    <property type="match status" value="1"/>
</dbReference>
<reference evidence="8 9" key="1">
    <citation type="submission" date="2018-10" db="EMBL/GenBank/DDBJ databases">
        <title>Kocuria sp. M5W7-7, whole genome shotgun sequence.</title>
        <authorList>
            <person name="Tuo L."/>
        </authorList>
    </citation>
    <scope>NUCLEOTIDE SEQUENCE [LARGE SCALE GENOMIC DNA]</scope>
    <source>
        <strain evidence="8 9">M5W7-7</strain>
    </source>
</reference>
<dbReference type="InterPro" id="IPR012338">
    <property type="entry name" value="Beta-lactam/transpept-like"/>
</dbReference>
<dbReference type="PANTHER" id="PTHR30627">
    <property type="entry name" value="PEPTIDOGLYCAN D,D-TRANSPEPTIDASE"/>
    <property type="match status" value="1"/>
</dbReference>
<comment type="caution">
    <text evidence="8">The sequence shown here is derived from an EMBL/GenBank/DDBJ whole genome shotgun (WGS) entry which is preliminary data.</text>
</comment>
<dbReference type="Proteomes" id="UP000270616">
    <property type="component" value="Unassembled WGS sequence"/>
</dbReference>
<keyword evidence="5" id="KW-1133">Transmembrane helix</keyword>
<protein>
    <submittedName>
        <fullName evidence="8">Penicillin-binding protein 2</fullName>
    </submittedName>
</protein>
<proteinExistence type="inferred from homology"/>
<evidence type="ECO:0000313" key="8">
    <source>
        <dbReference type="EMBL" id="ROZ63998.1"/>
    </source>
</evidence>
<comment type="subcellular location">
    <subcellularLocation>
        <location evidence="1">Membrane</location>
    </subcellularLocation>
</comment>
<dbReference type="EMBL" id="RKMF01000004">
    <property type="protein sequence ID" value="ROZ63998.1"/>
    <property type="molecule type" value="Genomic_DNA"/>
</dbReference>